<organism evidence="1 2">
    <name type="scientific">Oculimacula yallundae</name>
    <dbReference type="NCBI Taxonomy" id="86028"/>
    <lineage>
        <taxon>Eukaryota</taxon>
        <taxon>Fungi</taxon>
        <taxon>Dikarya</taxon>
        <taxon>Ascomycota</taxon>
        <taxon>Pezizomycotina</taxon>
        <taxon>Leotiomycetes</taxon>
        <taxon>Helotiales</taxon>
        <taxon>Ploettnerulaceae</taxon>
        <taxon>Oculimacula</taxon>
    </lineage>
</organism>
<proteinExistence type="predicted"/>
<dbReference type="EMBL" id="JAZHXI010000016">
    <property type="protein sequence ID" value="KAL2062978.1"/>
    <property type="molecule type" value="Genomic_DNA"/>
</dbReference>
<sequence>MKPLSGFTGAFLGRTQALASKLVVITCHFLAAILSPREGYGIETTILCTSADAVEETAIAVSTAPVFTTVAYAKSFLHKAARLKRLEAGFRLPFVTYYAIMQ</sequence>
<reference evidence="1 2" key="1">
    <citation type="journal article" date="2024" name="Commun. Biol.">
        <title>Comparative genomic analysis of thermophilic fungi reveals convergent evolutionary adaptations and gene losses.</title>
        <authorList>
            <person name="Steindorff A.S."/>
            <person name="Aguilar-Pontes M.V."/>
            <person name="Robinson A.J."/>
            <person name="Andreopoulos B."/>
            <person name="LaButti K."/>
            <person name="Kuo A."/>
            <person name="Mondo S."/>
            <person name="Riley R."/>
            <person name="Otillar R."/>
            <person name="Haridas S."/>
            <person name="Lipzen A."/>
            <person name="Grimwood J."/>
            <person name="Schmutz J."/>
            <person name="Clum A."/>
            <person name="Reid I.D."/>
            <person name="Moisan M.C."/>
            <person name="Butler G."/>
            <person name="Nguyen T.T.M."/>
            <person name="Dewar K."/>
            <person name="Conant G."/>
            <person name="Drula E."/>
            <person name="Henrissat B."/>
            <person name="Hansel C."/>
            <person name="Singer S."/>
            <person name="Hutchinson M.I."/>
            <person name="de Vries R.P."/>
            <person name="Natvig D.O."/>
            <person name="Powell A.J."/>
            <person name="Tsang A."/>
            <person name="Grigoriev I.V."/>
        </authorList>
    </citation>
    <scope>NUCLEOTIDE SEQUENCE [LARGE SCALE GENOMIC DNA]</scope>
    <source>
        <strain evidence="1 2">CBS 494.80</strain>
    </source>
</reference>
<keyword evidence="2" id="KW-1185">Reference proteome</keyword>
<accession>A0ABR4C1U1</accession>
<dbReference type="Proteomes" id="UP001595075">
    <property type="component" value="Unassembled WGS sequence"/>
</dbReference>
<evidence type="ECO:0000313" key="1">
    <source>
        <dbReference type="EMBL" id="KAL2062978.1"/>
    </source>
</evidence>
<comment type="caution">
    <text evidence="1">The sequence shown here is derived from an EMBL/GenBank/DDBJ whole genome shotgun (WGS) entry which is preliminary data.</text>
</comment>
<evidence type="ECO:0000313" key="2">
    <source>
        <dbReference type="Proteomes" id="UP001595075"/>
    </source>
</evidence>
<gene>
    <name evidence="1" type="ORF">VTL71DRAFT_6050</name>
</gene>
<protein>
    <submittedName>
        <fullName evidence="1">Uncharacterized protein</fullName>
    </submittedName>
</protein>
<name>A0ABR4C1U1_9HELO</name>